<proteinExistence type="inferred from homology"/>
<keyword evidence="4" id="KW-0653">Protein transport</keyword>
<evidence type="ECO:0000256" key="4">
    <source>
        <dbReference type="RuleBase" id="RU367079"/>
    </source>
</evidence>
<dbReference type="GO" id="GO:0090522">
    <property type="term" value="P:vesicle tethering involved in exocytosis"/>
    <property type="evidence" value="ECO:0007669"/>
    <property type="project" value="UniProtKB-UniRule"/>
</dbReference>
<dbReference type="PANTHER" id="PTHR14146:SF0">
    <property type="entry name" value="EXOCYST COMPLEX COMPONENT 4"/>
    <property type="match status" value="1"/>
</dbReference>
<evidence type="ECO:0000256" key="1">
    <source>
        <dbReference type="ARBA" id="ARBA00010470"/>
    </source>
</evidence>
<keyword evidence="2 4" id="KW-0813">Transport</keyword>
<evidence type="ECO:0000259" key="5">
    <source>
        <dbReference type="Pfam" id="PF04048"/>
    </source>
</evidence>
<dbReference type="GO" id="GO:0006904">
    <property type="term" value="P:vesicle docking involved in exocytosis"/>
    <property type="evidence" value="ECO:0007669"/>
    <property type="project" value="InterPro"/>
</dbReference>
<reference evidence="6" key="1">
    <citation type="submission" date="2021-02" db="EMBL/GenBank/DDBJ databases">
        <authorList>
            <person name="Nowell W R."/>
        </authorList>
    </citation>
    <scope>NUCLEOTIDE SEQUENCE</scope>
</reference>
<evidence type="ECO:0000256" key="3">
    <source>
        <dbReference type="ARBA" id="ARBA00022483"/>
    </source>
</evidence>
<evidence type="ECO:0000313" key="6">
    <source>
        <dbReference type="EMBL" id="CAF5166176.1"/>
    </source>
</evidence>
<sequence length="219" mass="26017">MERQSTTFILMKIIRDLNFNTNTEAREQQRRFVNERFQRSNTKIDHCIKSSAADLTELITNFSDIYTSIEQSKNRVQNVRERLRECKNLLLLKRQDIRKLWLLTSEQNALVKIYQNIDELKHVPLRLQFYLNKHLYIHASLLLLKAKEHQELRLINALSDIDTQLKDERVSLEHQLRSELINQLFEKPCRDILGNKNVSSSTNSTLLTNKNDHNYLSRI</sequence>
<accession>A0A8S3GK31</accession>
<name>A0A8S3GK31_9BILA</name>
<dbReference type="InterPro" id="IPR039682">
    <property type="entry name" value="Sec8/EXOC4"/>
</dbReference>
<dbReference type="GO" id="GO:0015031">
    <property type="term" value="P:protein transport"/>
    <property type="evidence" value="ECO:0007669"/>
    <property type="project" value="UniProtKB-KW"/>
</dbReference>
<keyword evidence="3 4" id="KW-0268">Exocytosis</keyword>
<organism evidence="6 7">
    <name type="scientific">Rotaria magnacalcarata</name>
    <dbReference type="NCBI Taxonomy" id="392030"/>
    <lineage>
        <taxon>Eukaryota</taxon>
        <taxon>Metazoa</taxon>
        <taxon>Spiralia</taxon>
        <taxon>Gnathifera</taxon>
        <taxon>Rotifera</taxon>
        <taxon>Eurotatoria</taxon>
        <taxon>Bdelloidea</taxon>
        <taxon>Philodinida</taxon>
        <taxon>Philodinidae</taxon>
        <taxon>Rotaria</taxon>
    </lineage>
</organism>
<gene>
    <name evidence="6" type="ORF">SMN809_LOCUS65010</name>
</gene>
<dbReference type="GO" id="GO:0000145">
    <property type="term" value="C:exocyst"/>
    <property type="evidence" value="ECO:0007669"/>
    <property type="project" value="UniProtKB-UniRule"/>
</dbReference>
<evidence type="ECO:0000256" key="2">
    <source>
        <dbReference type="ARBA" id="ARBA00022448"/>
    </source>
</evidence>
<dbReference type="AlphaFoldDB" id="A0A8S3GK31"/>
<comment type="function">
    <text evidence="4">Component of the exocyst complex involved in the docking of exocytic vesicles with fusion sites on the plasma membrane.</text>
</comment>
<dbReference type="GO" id="GO:0006893">
    <property type="term" value="P:Golgi to plasma membrane transport"/>
    <property type="evidence" value="ECO:0007669"/>
    <property type="project" value="TreeGrafter"/>
</dbReference>
<feature type="non-terminal residue" evidence="6">
    <location>
        <position position="1"/>
    </location>
</feature>
<dbReference type="InterPro" id="IPR007191">
    <property type="entry name" value="Sec8_exocyst_N"/>
</dbReference>
<comment type="similarity">
    <text evidence="1 4">Belongs to the SEC8 family.</text>
</comment>
<dbReference type="PANTHER" id="PTHR14146">
    <property type="entry name" value="EXOCYST COMPLEX COMPONENT 4"/>
    <property type="match status" value="1"/>
</dbReference>
<feature type="domain" description="Exocyst complex component Sec8 N-terminal" evidence="5">
    <location>
        <begin position="37"/>
        <end position="127"/>
    </location>
</feature>
<dbReference type="GO" id="GO:0006612">
    <property type="term" value="P:protein targeting to membrane"/>
    <property type="evidence" value="ECO:0007669"/>
    <property type="project" value="UniProtKB-UniRule"/>
</dbReference>
<dbReference type="Pfam" id="PF04048">
    <property type="entry name" value="Sec8_N"/>
    <property type="match status" value="1"/>
</dbReference>
<comment type="caution">
    <text evidence="6">The sequence shown here is derived from an EMBL/GenBank/DDBJ whole genome shotgun (WGS) entry which is preliminary data.</text>
</comment>
<dbReference type="Proteomes" id="UP000676336">
    <property type="component" value="Unassembled WGS sequence"/>
</dbReference>
<dbReference type="EMBL" id="CAJOBI010302226">
    <property type="protein sequence ID" value="CAF5166176.1"/>
    <property type="molecule type" value="Genomic_DNA"/>
</dbReference>
<protein>
    <recommendedName>
        <fullName evidence="4">Exocyst complex component Sec8</fullName>
    </recommendedName>
</protein>
<evidence type="ECO:0000313" key="7">
    <source>
        <dbReference type="Proteomes" id="UP000676336"/>
    </source>
</evidence>